<dbReference type="PROSITE" id="PS51257">
    <property type="entry name" value="PROKAR_LIPOPROTEIN"/>
    <property type="match status" value="1"/>
</dbReference>
<sequence length="152" mass="15761">MTDRRATPAAALTAIGAACVVLGGLVAAVSGPLHLALGSWTAAYLVLVAGVAQYAMGRARARRPRTGRRMPWAWAQVGAWNAGNALVIGGSLAGIPWLVDVGSVLLLAALVIAFRATWLASVPRWVEAAYRVFLVLLAISTVVGVAIAHLRA</sequence>
<dbReference type="Proteomes" id="UP001157034">
    <property type="component" value="Unassembled WGS sequence"/>
</dbReference>
<proteinExistence type="predicted"/>
<accession>A0ABQ6K0K5</accession>
<feature type="transmembrane region" description="Helical" evidence="1">
    <location>
        <begin position="101"/>
        <end position="120"/>
    </location>
</feature>
<keyword evidence="1" id="KW-1133">Transmembrane helix</keyword>
<protein>
    <submittedName>
        <fullName evidence="2">Uncharacterized protein</fullName>
    </submittedName>
</protein>
<organism evidence="2 3">
    <name type="scientific">Pseudolysinimonas kribbensis</name>
    <dbReference type="NCBI Taxonomy" id="433641"/>
    <lineage>
        <taxon>Bacteria</taxon>
        <taxon>Bacillati</taxon>
        <taxon>Actinomycetota</taxon>
        <taxon>Actinomycetes</taxon>
        <taxon>Micrococcales</taxon>
        <taxon>Microbacteriaceae</taxon>
        <taxon>Pseudolysinimonas</taxon>
    </lineage>
</organism>
<evidence type="ECO:0000256" key="1">
    <source>
        <dbReference type="SAM" id="Phobius"/>
    </source>
</evidence>
<comment type="caution">
    <text evidence="2">The sequence shown here is derived from an EMBL/GenBank/DDBJ whole genome shotgun (WGS) entry which is preliminary data.</text>
</comment>
<dbReference type="EMBL" id="BSVB01000001">
    <property type="protein sequence ID" value="GMA93472.1"/>
    <property type="molecule type" value="Genomic_DNA"/>
</dbReference>
<feature type="transmembrane region" description="Helical" evidence="1">
    <location>
        <begin position="132"/>
        <end position="150"/>
    </location>
</feature>
<dbReference type="RefSeq" id="WP_284252293.1">
    <property type="nucleotide sequence ID" value="NZ_BAAAQO010000006.1"/>
</dbReference>
<evidence type="ECO:0000313" key="2">
    <source>
        <dbReference type="EMBL" id="GMA93472.1"/>
    </source>
</evidence>
<gene>
    <name evidence="2" type="ORF">GCM10025881_02960</name>
</gene>
<feature type="transmembrane region" description="Helical" evidence="1">
    <location>
        <begin position="37"/>
        <end position="56"/>
    </location>
</feature>
<feature type="transmembrane region" description="Helical" evidence="1">
    <location>
        <begin position="77"/>
        <end position="95"/>
    </location>
</feature>
<keyword evidence="1" id="KW-0812">Transmembrane</keyword>
<keyword evidence="1" id="KW-0472">Membrane</keyword>
<keyword evidence="3" id="KW-1185">Reference proteome</keyword>
<name>A0ABQ6K0K5_9MICO</name>
<evidence type="ECO:0000313" key="3">
    <source>
        <dbReference type="Proteomes" id="UP001157034"/>
    </source>
</evidence>
<reference evidence="3" key="1">
    <citation type="journal article" date="2019" name="Int. J. Syst. Evol. Microbiol.">
        <title>The Global Catalogue of Microorganisms (GCM) 10K type strain sequencing project: providing services to taxonomists for standard genome sequencing and annotation.</title>
        <authorList>
            <consortium name="The Broad Institute Genomics Platform"/>
            <consortium name="The Broad Institute Genome Sequencing Center for Infectious Disease"/>
            <person name="Wu L."/>
            <person name="Ma J."/>
        </authorList>
    </citation>
    <scope>NUCLEOTIDE SEQUENCE [LARGE SCALE GENOMIC DNA]</scope>
    <source>
        <strain evidence="3">NBRC 108894</strain>
    </source>
</reference>